<feature type="compositionally biased region" description="Low complexity" evidence="1">
    <location>
        <begin position="165"/>
        <end position="190"/>
    </location>
</feature>
<evidence type="ECO:0000256" key="1">
    <source>
        <dbReference type="SAM" id="MobiDB-lite"/>
    </source>
</evidence>
<dbReference type="VEuPathDB" id="FungiDB:PGUG_02616"/>
<gene>
    <name evidence="3" type="ORF">PGUG_02616</name>
</gene>
<dbReference type="Gene3D" id="3.80.10.10">
    <property type="entry name" value="Ribonuclease Inhibitor"/>
    <property type="match status" value="1"/>
</dbReference>
<dbReference type="HOGENOM" id="CLU_023422_0_0_1"/>
<feature type="region of interest" description="Disordered" evidence="1">
    <location>
        <begin position="165"/>
        <end position="196"/>
    </location>
</feature>
<dbReference type="InterPro" id="IPR032675">
    <property type="entry name" value="LRR_dom_sf"/>
</dbReference>
<dbReference type="SUPFAM" id="SSF52047">
    <property type="entry name" value="RNI-like"/>
    <property type="match status" value="1"/>
</dbReference>
<feature type="domain" description="F-box" evidence="2">
    <location>
        <begin position="222"/>
        <end position="263"/>
    </location>
</feature>
<dbReference type="AlphaFoldDB" id="A5DH65"/>
<dbReference type="Pfam" id="PF00646">
    <property type="entry name" value="F-box"/>
    <property type="match status" value="1"/>
</dbReference>
<dbReference type="RefSeq" id="XP_001484887.2">
    <property type="nucleotide sequence ID" value="XM_001484837.1"/>
</dbReference>
<dbReference type="Proteomes" id="UP000001997">
    <property type="component" value="Unassembled WGS sequence"/>
</dbReference>
<dbReference type="KEGG" id="pgu:PGUG_02616"/>
<reference evidence="3 4" key="1">
    <citation type="journal article" date="2009" name="Nature">
        <title>Evolution of pathogenicity and sexual reproduction in eight Candida genomes.</title>
        <authorList>
            <person name="Butler G."/>
            <person name="Rasmussen M.D."/>
            <person name="Lin M.F."/>
            <person name="Santos M.A."/>
            <person name="Sakthikumar S."/>
            <person name="Munro C.A."/>
            <person name="Rheinbay E."/>
            <person name="Grabherr M."/>
            <person name="Forche A."/>
            <person name="Reedy J.L."/>
            <person name="Agrafioti I."/>
            <person name="Arnaud M.B."/>
            <person name="Bates S."/>
            <person name="Brown A.J."/>
            <person name="Brunke S."/>
            <person name="Costanzo M.C."/>
            <person name="Fitzpatrick D.A."/>
            <person name="de Groot P.W."/>
            <person name="Harris D."/>
            <person name="Hoyer L.L."/>
            <person name="Hube B."/>
            <person name="Klis F.M."/>
            <person name="Kodira C."/>
            <person name="Lennard N."/>
            <person name="Logue M.E."/>
            <person name="Martin R."/>
            <person name="Neiman A.M."/>
            <person name="Nikolaou E."/>
            <person name="Quail M.A."/>
            <person name="Quinn J."/>
            <person name="Santos M.C."/>
            <person name="Schmitzberger F.F."/>
            <person name="Sherlock G."/>
            <person name="Shah P."/>
            <person name="Silverstein K.A."/>
            <person name="Skrzypek M.S."/>
            <person name="Soll D."/>
            <person name="Staggs R."/>
            <person name="Stansfield I."/>
            <person name="Stumpf M.P."/>
            <person name="Sudbery P.E."/>
            <person name="Srikantha T."/>
            <person name="Zeng Q."/>
            <person name="Berman J."/>
            <person name="Berriman M."/>
            <person name="Heitman J."/>
            <person name="Gow N.A."/>
            <person name="Lorenz M.C."/>
            <person name="Birren B.W."/>
            <person name="Kellis M."/>
            <person name="Cuomo C.A."/>
        </authorList>
    </citation>
    <scope>NUCLEOTIDE SEQUENCE [LARGE SCALE GENOMIC DNA]</scope>
    <source>
        <strain evidence="4">ATCC 6260 / CBS 566 / DSM 6381 / JCM 1539 / NBRC 10279 / NRRL Y-324</strain>
    </source>
</reference>
<dbReference type="SUPFAM" id="SSF81383">
    <property type="entry name" value="F-box domain"/>
    <property type="match status" value="1"/>
</dbReference>
<evidence type="ECO:0000313" key="4">
    <source>
        <dbReference type="Proteomes" id="UP000001997"/>
    </source>
</evidence>
<dbReference type="InParanoid" id="A5DH65"/>
<dbReference type="InterPro" id="IPR001810">
    <property type="entry name" value="F-box_dom"/>
</dbReference>
<dbReference type="OrthoDB" id="629492at2759"/>
<organism evidence="3 4">
    <name type="scientific">Meyerozyma guilliermondii (strain ATCC 6260 / CBS 566 / DSM 6381 / JCM 1539 / NBRC 10279 / NRRL Y-324)</name>
    <name type="common">Yeast</name>
    <name type="synonym">Candida guilliermondii</name>
    <dbReference type="NCBI Taxonomy" id="294746"/>
    <lineage>
        <taxon>Eukaryota</taxon>
        <taxon>Fungi</taxon>
        <taxon>Dikarya</taxon>
        <taxon>Ascomycota</taxon>
        <taxon>Saccharomycotina</taxon>
        <taxon>Pichiomycetes</taxon>
        <taxon>Debaryomycetaceae</taxon>
        <taxon>Meyerozyma</taxon>
    </lineage>
</organism>
<dbReference type="Gene3D" id="1.25.40.10">
    <property type="entry name" value="Tetratricopeptide repeat domain"/>
    <property type="match status" value="1"/>
</dbReference>
<evidence type="ECO:0000259" key="2">
    <source>
        <dbReference type="SMART" id="SM00256"/>
    </source>
</evidence>
<name>A5DH65_PICGU</name>
<dbReference type="EMBL" id="CH408157">
    <property type="protein sequence ID" value="EDK38518.2"/>
    <property type="molecule type" value="Genomic_DNA"/>
</dbReference>
<dbReference type="eggNOG" id="ENOG502QRSD">
    <property type="taxonomic scope" value="Eukaryota"/>
</dbReference>
<dbReference type="InterPro" id="IPR036047">
    <property type="entry name" value="F-box-like_dom_sf"/>
</dbReference>
<evidence type="ECO:0000313" key="3">
    <source>
        <dbReference type="EMBL" id="EDK38518.2"/>
    </source>
</evidence>
<dbReference type="SMART" id="SM00256">
    <property type="entry name" value="FBOX"/>
    <property type="match status" value="1"/>
</dbReference>
<dbReference type="SUPFAM" id="SSF48452">
    <property type="entry name" value="TPR-like"/>
    <property type="match status" value="1"/>
</dbReference>
<dbReference type="InterPro" id="IPR011990">
    <property type="entry name" value="TPR-like_helical_dom_sf"/>
</dbReference>
<dbReference type="GeneID" id="5126530"/>
<dbReference type="STRING" id="294746.A5DH65"/>
<protein>
    <recommendedName>
        <fullName evidence="2">F-box domain-containing protein</fullName>
    </recommendedName>
</protein>
<accession>A5DH65</accession>
<proteinExistence type="predicted"/>
<dbReference type="Gene3D" id="1.20.1280.50">
    <property type="match status" value="1"/>
</dbReference>
<sequence>MYDEESVNDSIRLATLYFKNEEYSKSIKLYNKVIHEIKNLTKNDVRSIRKNIYKLSEVPPVGPLVHPKLGAVLDQCAAAYEKMNNLQRALHQGEQSMEYEPLSCKGYLRVSKILIMMNKDLDAYKVTQRGLYYLDRAQKLYRVDIPEKHYSSLQARCKHLKQQLKTKQQNTVMTSRSNSPESESSNSSRSILPAKRSSSDIIIRQIRPTKSTKKTLDPLDLLTDDILELVFLQLPLKSIFACHQVSKKWYEFLTKIPRLYNKRVCMREKITSQEFSSGIKFLSRVMNRSSTRQIESFRLRSVLNSVNFSKIMDQLFISMARTSIAITIRELDIMNQNLSFHMLMNQVCKFASSDTSLLAVKALRIGFNSYVPDANLLLSAFPGLESLEMVILENTLGKDCSEIFADHFSSREMSARNGLHHLSLINHPKLRSQVTNLPIHINDLPSLESLKVASFNFTNDIELRQFLQNSENLRVLYLENNTALSITSLLRYIQFDGAQFKLRSLAVREATAQIRSWDVNPADLPQLHDLVNLDLYSTSLSTRSFIRLLQVANHNGNLQSLAIRNSTNIQFMNDTLVRNNSPRLTLGNIMEMCPDIEHLYLNEVGVDNTTLRNFARELATKRSKFHLKSIDLSFCERLDGTGILSLLESVRSSNNSGTELGCKLQAMTLHGLPIYTETLQLLRNHPAVDLITHDPTRLKWREYGRNTLVFE</sequence>
<dbReference type="OMA" id="ISCKGYL"/>
<keyword evidence="4" id="KW-1185">Reference proteome</keyword>
<dbReference type="FunCoup" id="A5DH65">
    <property type="interactions" value="99"/>
</dbReference>